<comment type="caution">
    <text evidence="2">The sequence shown here is derived from an EMBL/GenBank/DDBJ whole genome shotgun (WGS) entry which is preliminary data.</text>
</comment>
<accession>A0A1F5N828</accession>
<proteinExistence type="predicted"/>
<keyword evidence="1" id="KW-0812">Transmembrane</keyword>
<gene>
    <name evidence="2" type="ORF">A2717_03935</name>
</gene>
<sequence>MDKKIPDTITWQAPSHQEHKRSPAWYLFLFLVGFGLIAYAIYSQSILTGITFGLIILVILVISTQKPRAVTYKITKTGIAADKLVYPFKVIKKFWIIYEPPHVKTLNLETSAYLNNRVIIQLGKEDPMIIKLFLSQFLKEDLDKEETFSDKLARSLKI</sequence>
<protein>
    <recommendedName>
        <fullName evidence="4">DUF5673 domain-containing protein</fullName>
    </recommendedName>
</protein>
<keyword evidence="1" id="KW-1133">Transmembrane helix</keyword>
<reference evidence="2 3" key="1">
    <citation type="journal article" date="2016" name="Nat. Commun.">
        <title>Thousands of microbial genomes shed light on interconnected biogeochemical processes in an aquifer system.</title>
        <authorList>
            <person name="Anantharaman K."/>
            <person name="Brown C.T."/>
            <person name="Hug L.A."/>
            <person name="Sharon I."/>
            <person name="Castelle C.J."/>
            <person name="Probst A.J."/>
            <person name="Thomas B.C."/>
            <person name="Singh A."/>
            <person name="Wilkins M.J."/>
            <person name="Karaoz U."/>
            <person name="Brodie E.L."/>
            <person name="Williams K.H."/>
            <person name="Hubbard S.S."/>
            <person name="Banfield J.F."/>
        </authorList>
    </citation>
    <scope>NUCLEOTIDE SEQUENCE [LARGE SCALE GENOMIC DNA]</scope>
</reference>
<organism evidence="2 3">
    <name type="scientific">Candidatus Doudnabacteria bacterium RIFCSPHIGHO2_01_FULL_41_86</name>
    <dbReference type="NCBI Taxonomy" id="1817821"/>
    <lineage>
        <taxon>Bacteria</taxon>
        <taxon>Candidatus Doudnaibacteriota</taxon>
    </lineage>
</organism>
<dbReference type="Proteomes" id="UP000177610">
    <property type="component" value="Unassembled WGS sequence"/>
</dbReference>
<dbReference type="AlphaFoldDB" id="A0A1F5N828"/>
<dbReference type="EMBL" id="MFEH01000005">
    <property type="protein sequence ID" value="OGE73748.1"/>
    <property type="molecule type" value="Genomic_DNA"/>
</dbReference>
<evidence type="ECO:0008006" key="4">
    <source>
        <dbReference type="Google" id="ProtNLM"/>
    </source>
</evidence>
<evidence type="ECO:0000256" key="1">
    <source>
        <dbReference type="SAM" id="Phobius"/>
    </source>
</evidence>
<feature type="transmembrane region" description="Helical" evidence="1">
    <location>
        <begin position="47"/>
        <end position="64"/>
    </location>
</feature>
<evidence type="ECO:0000313" key="3">
    <source>
        <dbReference type="Proteomes" id="UP000177610"/>
    </source>
</evidence>
<keyword evidence="1" id="KW-0472">Membrane</keyword>
<name>A0A1F5N828_9BACT</name>
<feature type="transmembrane region" description="Helical" evidence="1">
    <location>
        <begin position="24"/>
        <end position="41"/>
    </location>
</feature>
<evidence type="ECO:0000313" key="2">
    <source>
        <dbReference type="EMBL" id="OGE73748.1"/>
    </source>
</evidence>